<proteinExistence type="predicted"/>
<dbReference type="Pfam" id="PF00085">
    <property type="entry name" value="Thioredoxin"/>
    <property type="match status" value="1"/>
</dbReference>
<dbReference type="PANTHER" id="PTHR45663">
    <property type="entry name" value="GEO12009P1"/>
    <property type="match status" value="1"/>
</dbReference>
<reference evidence="2 3" key="1">
    <citation type="submission" date="2024-03" db="EMBL/GenBank/DDBJ databases">
        <title>Sulfurimonas sp. HSL3-1.</title>
        <authorList>
            <person name="Wang S."/>
        </authorList>
    </citation>
    <scope>NUCLEOTIDE SEQUENCE [LARGE SCALE GENOMIC DNA]</scope>
    <source>
        <strain evidence="2 3">HSL3-1</strain>
    </source>
</reference>
<dbReference type="Gene3D" id="3.40.30.10">
    <property type="entry name" value="Glutaredoxin"/>
    <property type="match status" value="1"/>
</dbReference>
<feature type="domain" description="Thioredoxin" evidence="1">
    <location>
        <begin position="43"/>
        <end position="126"/>
    </location>
</feature>
<keyword evidence="3" id="KW-1185">Reference proteome</keyword>
<evidence type="ECO:0000313" key="2">
    <source>
        <dbReference type="EMBL" id="XAU15191.1"/>
    </source>
</evidence>
<sequence>MFRMLLLGFALLLGGCGQEKASHETMLNVTPYKLAAPKMGRGQPVLLELGSTSCRSCEAMARTLYTIKKQHPRSAIYFIDIRRERQVAVQYDVRMMPTQVILDGSGEVVYRHIGPAETKELTETLARFGVLR</sequence>
<dbReference type="RefSeq" id="WP_345972763.1">
    <property type="nucleotide sequence ID" value="NZ_CP147920.1"/>
</dbReference>
<dbReference type="InterPro" id="IPR013766">
    <property type="entry name" value="Thioredoxin_domain"/>
</dbReference>
<dbReference type="CDD" id="cd02947">
    <property type="entry name" value="TRX_family"/>
    <property type="match status" value="1"/>
</dbReference>
<dbReference type="InterPro" id="IPR036249">
    <property type="entry name" value="Thioredoxin-like_sf"/>
</dbReference>
<name>A0ABZ3H9K2_9BACT</name>
<evidence type="ECO:0000313" key="3">
    <source>
        <dbReference type="Proteomes" id="UP001447842"/>
    </source>
</evidence>
<dbReference type="SUPFAM" id="SSF52833">
    <property type="entry name" value="Thioredoxin-like"/>
    <property type="match status" value="1"/>
</dbReference>
<dbReference type="PANTHER" id="PTHR45663:SF11">
    <property type="entry name" value="GEO12009P1"/>
    <property type="match status" value="1"/>
</dbReference>
<dbReference type="Proteomes" id="UP001447842">
    <property type="component" value="Chromosome"/>
</dbReference>
<evidence type="ECO:0000259" key="1">
    <source>
        <dbReference type="Pfam" id="PF00085"/>
    </source>
</evidence>
<organism evidence="2 3">
    <name type="scientific">Sulfurimonas diazotrophicus</name>
    <dbReference type="NCBI Taxonomy" id="3131939"/>
    <lineage>
        <taxon>Bacteria</taxon>
        <taxon>Pseudomonadati</taxon>
        <taxon>Campylobacterota</taxon>
        <taxon>Epsilonproteobacteria</taxon>
        <taxon>Campylobacterales</taxon>
        <taxon>Sulfurimonadaceae</taxon>
        <taxon>Sulfurimonas</taxon>
    </lineage>
</organism>
<dbReference type="PROSITE" id="PS51257">
    <property type="entry name" value="PROKAR_LIPOPROTEIN"/>
    <property type="match status" value="1"/>
</dbReference>
<dbReference type="EMBL" id="CP147920">
    <property type="protein sequence ID" value="XAU15191.1"/>
    <property type="molecule type" value="Genomic_DNA"/>
</dbReference>
<accession>A0ABZ3H9K2</accession>
<protein>
    <submittedName>
        <fullName evidence="2">Thioredoxin family protein</fullName>
    </submittedName>
</protein>
<gene>
    <name evidence="2" type="ORF">WCY31_00465</name>
</gene>